<name>A0A2Z7BFG0_9LAMI</name>
<evidence type="ECO:0000313" key="2">
    <source>
        <dbReference type="EMBL" id="KZV33164.1"/>
    </source>
</evidence>
<dbReference type="OrthoDB" id="1227450at2759"/>
<sequence length="208" mass="22514">MEGISPYKSFVGHSKKASHHFVSGHFPIRSSNFQEKGVSQASPPFLSRSYPQFPLQQQPSAPLYPYPAGNHGRRAAAGGLSLTPNNRKIGNIARSGDSTLTPKKVKSSNYPKNENDVSSPKKPSPIRLPENGRITILSDANNPVRSQKHSTVDRRDKFSGSVTFAGSPPPSSLPLPTFSLRPKLSCMVEAAGIDSGATDSLRRLLRIL</sequence>
<dbReference type="Proteomes" id="UP000250235">
    <property type="component" value="Unassembled WGS sequence"/>
</dbReference>
<accession>A0A2Z7BFG0</accession>
<organism evidence="2 3">
    <name type="scientific">Dorcoceras hygrometricum</name>
    <dbReference type="NCBI Taxonomy" id="472368"/>
    <lineage>
        <taxon>Eukaryota</taxon>
        <taxon>Viridiplantae</taxon>
        <taxon>Streptophyta</taxon>
        <taxon>Embryophyta</taxon>
        <taxon>Tracheophyta</taxon>
        <taxon>Spermatophyta</taxon>
        <taxon>Magnoliopsida</taxon>
        <taxon>eudicotyledons</taxon>
        <taxon>Gunneridae</taxon>
        <taxon>Pentapetalae</taxon>
        <taxon>asterids</taxon>
        <taxon>lamiids</taxon>
        <taxon>Lamiales</taxon>
        <taxon>Gesneriaceae</taxon>
        <taxon>Didymocarpoideae</taxon>
        <taxon>Trichosporeae</taxon>
        <taxon>Loxocarpinae</taxon>
        <taxon>Dorcoceras</taxon>
    </lineage>
</organism>
<reference evidence="2 3" key="1">
    <citation type="journal article" date="2015" name="Proc. Natl. Acad. Sci. U.S.A.">
        <title>The resurrection genome of Boea hygrometrica: A blueprint for survival of dehydration.</title>
        <authorList>
            <person name="Xiao L."/>
            <person name="Yang G."/>
            <person name="Zhang L."/>
            <person name="Yang X."/>
            <person name="Zhao S."/>
            <person name="Ji Z."/>
            <person name="Zhou Q."/>
            <person name="Hu M."/>
            <person name="Wang Y."/>
            <person name="Chen M."/>
            <person name="Xu Y."/>
            <person name="Jin H."/>
            <person name="Xiao X."/>
            <person name="Hu G."/>
            <person name="Bao F."/>
            <person name="Hu Y."/>
            <person name="Wan P."/>
            <person name="Li L."/>
            <person name="Deng X."/>
            <person name="Kuang T."/>
            <person name="Xiang C."/>
            <person name="Zhu J.K."/>
            <person name="Oliver M.J."/>
            <person name="He Y."/>
        </authorList>
    </citation>
    <scope>NUCLEOTIDE SEQUENCE [LARGE SCALE GENOMIC DNA]</scope>
    <source>
        <strain evidence="3">cv. XS01</strain>
    </source>
</reference>
<dbReference type="PANTHER" id="PTHR33670">
    <property type="entry name" value="SPLICING FACTOR, PROLINE- AND GLUTAMINE-RICH-LIKE"/>
    <property type="match status" value="1"/>
</dbReference>
<gene>
    <name evidence="2" type="ORF">F511_18180</name>
</gene>
<protein>
    <submittedName>
        <fullName evidence="2">Uncharacterized protein</fullName>
    </submittedName>
</protein>
<keyword evidence="3" id="KW-1185">Reference proteome</keyword>
<evidence type="ECO:0000313" key="3">
    <source>
        <dbReference type="Proteomes" id="UP000250235"/>
    </source>
</evidence>
<evidence type="ECO:0000256" key="1">
    <source>
        <dbReference type="SAM" id="MobiDB-lite"/>
    </source>
</evidence>
<dbReference type="AlphaFoldDB" id="A0A2Z7BFG0"/>
<feature type="compositionally biased region" description="Polar residues" evidence="1">
    <location>
        <begin position="96"/>
        <end position="118"/>
    </location>
</feature>
<feature type="region of interest" description="Disordered" evidence="1">
    <location>
        <begin position="33"/>
        <end position="175"/>
    </location>
</feature>
<proteinExistence type="predicted"/>
<dbReference type="PANTHER" id="PTHR33670:SF14">
    <property type="entry name" value="T20H2.15 PROTEIN"/>
    <property type="match status" value="1"/>
</dbReference>
<feature type="compositionally biased region" description="Polar residues" evidence="1">
    <location>
        <begin position="33"/>
        <end position="42"/>
    </location>
</feature>
<dbReference type="EMBL" id="KV006333">
    <property type="protein sequence ID" value="KZV33164.1"/>
    <property type="molecule type" value="Genomic_DNA"/>
</dbReference>